<gene>
    <name evidence="2" type="ORF">QE408_003641</name>
</gene>
<accession>A0ABU0UNZ5</accession>
<keyword evidence="3" id="KW-1185">Reference proteome</keyword>
<evidence type="ECO:0000256" key="1">
    <source>
        <dbReference type="SAM" id="Phobius"/>
    </source>
</evidence>
<dbReference type="RefSeq" id="WP_306933519.1">
    <property type="nucleotide sequence ID" value="NZ_JAUTBL010000002.1"/>
</dbReference>
<dbReference type="EMBL" id="JAUTBL010000002">
    <property type="protein sequence ID" value="MDQ1186498.1"/>
    <property type="molecule type" value="Genomic_DNA"/>
</dbReference>
<comment type="caution">
    <text evidence="2">The sequence shown here is derived from an EMBL/GenBank/DDBJ whole genome shotgun (WGS) entry which is preliminary data.</text>
</comment>
<reference evidence="2 3" key="1">
    <citation type="submission" date="2023-07" db="EMBL/GenBank/DDBJ databases">
        <title>Functional and genomic diversity of the sorghum phyllosphere microbiome.</title>
        <authorList>
            <person name="Shade A."/>
        </authorList>
    </citation>
    <scope>NUCLEOTIDE SEQUENCE [LARGE SCALE GENOMIC DNA]</scope>
    <source>
        <strain evidence="2 3">SORGH_AS_1126</strain>
    </source>
</reference>
<evidence type="ECO:0000313" key="3">
    <source>
        <dbReference type="Proteomes" id="UP001224781"/>
    </source>
</evidence>
<sequence length="94" mass="10774">MPIWVPTLVALNALAALTPFLYARKLARKEGAPDEATPKWFGGLRDYQRVASTLRKRSQEGDRWALTAYWIYCCSFVTGPAMIALLFIRDHWSR</sequence>
<protein>
    <recommendedName>
        <fullName evidence="4">DUF1294 domain-containing protein</fullName>
    </recommendedName>
</protein>
<dbReference type="Proteomes" id="UP001224781">
    <property type="component" value="Unassembled WGS sequence"/>
</dbReference>
<name>A0ABU0UNZ5_9HYPH</name>
<keyword evidence="1" id="KW-1133">Transmembrane helix</keyword>
<evidence type="ECO:0008006" key="4">
    <source>
        <dbReference type="Google" id="ProtNLM"/>
    </source>
</evidence>
<feature type="transmembrane region" description="Helical" evidence="1">
    <location>
        <begin position="69"/>
        <end position="88"/>
    </location>
</feature>
<proteinExistence type="predicted"/>
<keyword evidence="1" id="KW-0472">Membrane</keyword>
<evidence type="ECO:0000313" key="2">
    <source>
        <dbReference type="EMBL" id="MDQ1186498.1"/>
    </source>
</evidence>
<organism evidence="2 3">
    <name type="scientific">Agrobacterium larrymoorei</name>
    <dbReference type="NCBI Taxonomy" id="160699"/>
    <lineage>
        <taxon>Bacteria</taxon>
        <taxon>Pseudomonadati</taxon>
        <taxon>Pseudomonadota</taxon>
        <taxon>Alphaproteobacteria</taxon>
        <taxon>Hyphomicrobiales</taxon>
        <taxon>Rhizobiaceae</taxon>
        <taxon>Rhizobium/Agrobacterium group</taxon>
        <taxon>Agrobacterium</taxon>
    </lineage>
</organism>
<keyword evidence="1" id="KW-0812">Transmembrane</keyword>